<evidence type="ECO:0000256" key="2">
    <source>
        <dbReference type="ARBA" id="ARBA00022475"/>
    </source>
</evidence>
<keyword evidence="2 9" id="KW-1003">Cell membrane</keyword>
<feature type="transmembrane region" description="Helical" evidence="9">
    <location>
        <begin position="225"/>
        <end position="243"/>
    </location>
</feature>
<comment type="subcellular location">
    <subcellularLocation>
        <location evidence="1 9">Cell membrane</location>
        <topology evidence="1 9">Multi-pass membrane protein</topology>
    </subcellularLocation>
</comment>
<dbReference type="FunFam" id="1.10.357.140:FF:000001">
    <property type="entry name" value="Protoheme IX farnesyltransferase"/>
    <property type="match status" value="1"/>
</dbReference>
<dbReference type="EMBL" id="MCZJ01000013">
    <property type="protein sequence ID" value="PMM59381.1"/>
    <property type="molecule type" value="Genomic_DNA"/>
</dbReference>
<evidence type="ECO:0000256" key="8">
    <source>
        <dbReference type="ARBA" id="ARBA00047690"/>
    </source>
</evidence>
<proteinExistence type="inferred from homology"/>
<dbReference type="CDD" id="cd13957">
    <property type="entry name" value="PT_UbiA_Cox10"/>
    <property type="match status" value="1"/>
</dbReference>
<evidence type="ECO:0000256" key="7">
    <source>
        <dbReference type="ARBA" id="ARBA00023136"/>
    </source>
</evidence>
<evidence type="ECO:0000256" key="4">
    <source>
        <dbReference type="ARBA" id="ARBA00022692"/>
    </source>
</evidence>
<evidence type="ECO:0000313" key="11">
    <source>
        <dbReference type="EMBL" id="PMM59381.1"/>
    </source>
</evidence>
<dbReference type="InterPro" id="IPR030470">
    <property type="entry name" value="UbiA_prenylTrfase_CS"/>
</dbReference>
<dbReference type="InterPro" id="IPR044878">
    <property type="entry name" value="UbiA_sf"/>
</dbReference>
<feature type="transmembrane region" description="Helical" evidence="9">
    <location>
        <begin position="124"/>
        <end position="142"/>
    </location>
</feature>
<feature type="transmembrane region" description="Helical" evidence="9">
    <location>
        <begin position="97"/>
        <end position="118"/>
    </location>
</feature>
<reference evidence="10" key="4">
    <citation type="journal article" date="2018" name="Nature">
        <title>A major lineage of non-tailed dsDNA viruses as unrecognized killers of marine bacteria.</title>
        <authorList>
            <person name="Kauffman K.M."/>
            <person name="Hussain F.A."/>
            <person name="Yang J."/>
            <person name="Arevalo P."/>
            <person name="Brown J.M."/>
            <person name="Chang W.K."/>
            <person name="VanInsberghe D."/>
            <person name="Elsherbini J."/>
            <person name="Sharma R.S."/>
            <person name="Cutler M.B."/>
            <person name="Kelly L."/>
            <person name="Polz M.F."/>
        </authorList>
    </citation>
    <scope>NUCLEOTIDE SEQUENCE</scope>
    <source>
        <strain evidence="11">10N.261.48.A1</strain>
        <strain evidence="10">10N.261.51.B8</strain>
    </source>
</reference>
<dbReference type="PROSITE" id="PS00943">
    <property type="entry name" value="UBIA"/>
    <property type="match status" value="1"/>
</dbReference>
<evidence type="ECO:0000256" key="3">
    <source>
        <dbReference type="ARBA" id="ARBA00022679"/>
    </source>
</evidence>
<accession>A0A2J6VY54</accession>
<dbReference type="NCBIfam" id="TIGR01473">
    <property type="entry name" value="cyoE_ctaB"/>
    <property type="match status" value="1"/>
</dbReference>
<dbReference type="PANTHER" id="PTHR43448:SF2">
    <property type="entry name" value="PROTOHEME IX FARNESYLTRANSFERASE, MITOCHONDRIAL"/>
    <property type="match status" value="1"/>
</dbReference>
<dbReference type="InterPro" id="IPR000537">
    <property type="entry name" value="UbiA_prenyltransferase"/>
</dbReference>
<evidence type="ECO:0000313" key="10">
    <source>
        <dbReference type="EMBL" id="PML59559.1"/>
    </source>
</evidence>
<comment type="miscellaneous">
    <text evidence="9">Carbon 2 of the heme B porphyrin ring is defined according to the Fischer nomenclature.</text>
</comment>
<evidence type="ECO:0000256" key="9">
    <source>
        <dbReference type="HAMAP-Rule" id="MF_00154"/>
    </source>
</evidence>
<dbReference type="EC" id="2.5.1.141" evidence="9"/>
<comment type="function">
    <text evidence="9">Converts heme B (protoheme IX) to heme O by substitution of the vinyl group on carbon 2 of heme B porphyrin ring with a hydroxyethyl farnesyl side group.</text>
</comment>
<dbReference type="NCBIfam" id="NF003348">
    <property type="entry name" value="PRK04375.1-1"/>
    <property type="match status" value="1"/>
</dbReference>
<evidence type="ECO:0000313" key="12">
    <source>
        <dbReference type="Proteomes" id="UP000235554"/>
    </source>
</evidence>
<reference evidence="11" key="2">
    <citation type="submission" date="2016-07" db="EMBL/GenBank/DDBJ databases">
        <authorList>
            <person name="Kauffman K."/>
            <person name="Arevalo P."/>
            <person name="Polz M.F."/>
        </authorList>
    </citation>
    <scope>NUCLEOTIDE SEQUENCE</scope>
    <source>
        <strain evidence="11">10N.261.48.A1</strain>
    </source>
</reference>
<dbReference type="PANTHER" id="PTHR43448">
    <property type="entry name" value="PROTOHEME IX FARNESYLTRANSFERASE, MITOCHONDRIAL"/>
    <property type="match status" value="1"/>
</dbReference>
<dbReference type="GO" id="GO:0048034">
    <property type="term" value="P:heme O biosynthetic process"/>
    <property type="evidence" value="ECO:0007669"/>
    <property type="project" value="UniProtKB-UniRule"/>
</dbReference>
<reference evidence="12 13" key="1">
    <citation type="submission" date="2016-07" db="EMBL/GenBank/DDBJ databases">
        <title>Nontailed viruses are major unrecognized killers of bacteria in the ocean.</title>
        <authorList>
            <person name="Kauffman K."/>
            <person name="Hussain F."/>
            <person name="Yang J."/>
            <person name="Arevalo P."/>
            <person name="Brown J."/>
            <person name="Cutler M."/>
            <person name="Kelly L."/>
            <person name="Polz M.F."/>
        </authorList>
    </citation>
    <scope>NUCLEOTIDE SEQUENCE [LARGE SCALE GENOMIC DNA]</scope>
    <source>
        <strain evidence="12">10N.261.48.A1</strain>
        <strain evidence="13">10N.261.51.B8</strain>
    </source>
</reference>
<keyword evidence="7 9" id="KW-0472">Membrane</keyword>
<dbReference type="EMBL" id="MCYL01000002">
    <property type="protein sequence ID" value="PML59559.1"/>
    <property type="molecule type" value="Genomic_DNA"/>
</dbReference>
<keyword evidence="6 9" id="KW-0350">Heme biosynthesis</keyword>
<dbReference type="UniPathway" id="UPA00834">
    <property type="reaction ID" value="UER00712"/>
</dbReference>
<evidence type="ECO:0000256" key="6">
    <source>
        <dbReference type="ARBA" id="ARBA00023133"/>
    </source>
</evidence>
<keyword evidence="5 9" id="KW-1133">Transmembrane helix</keyword>
<feature type="transmembrane region" description="Helical" evidence="9">
    <location>
        <begin position="21"/>
        <end position="44"/>
    </location>
</feature>
<comment type="similarity">
    <text evidence="9">Belongs to the UbiA prenyltransferase family. Protoheme IX farnesyltransferase subfamily.</text>
</comment>
<organism evidence="10 13">
    <name type="scientific">Vibrio lentus</name>
    <dbReference type="NCBI Taxonomy" id="136468"/>
    <lineage>
        <taxon>Bacteria</taxon>
        <taxon>Pseudomonadati</taxon>
        <taxon>Pseudomonadota</taxon>
        <taxon>Gammaproteobacteria</taxon>
        <taxon>Vibrionales</taxon>
        <taxon>Vibrionaceae</taxon>
        <taxon>Vibrio</taxon>
    </lineage>
</organism>
<dbReference type="AlphaFoldDB" id="A0A2J6VY54"/>
<sequence>MDHLQHERQHEVVGQGMLKKYLSITKPGIIFGNLISVAAGFFLAAKTEPASAMLLLTTLAGVGLVIASGCVVNNIFDRDIDQKMKRTQNRELVQGNINTDVAFIYALVMLLAGTALLFQFVNPMSAVVVLLGYVFYVFFYTMWYKRNSVYGTLVGSISGAVPPLVGYLGVTNYLSLEAVLLFIMFCLWQMPHSYAIAMFRIQDYRDAGIPVLPVKEGVDKAHQHMKAYVVAFGAVALGLFLLGEAGYEYLAVSAAVCFMWTKVTFRKVDCLNYIQWSKTVFKVSLLVVMSISGVLGLELIPLPTLF</sequence>
<dbReference type="Gene3D" id="1.10.357.140">
    <property type="entry name" value="UbiA prenyltransferase"/>
    <property type="match status" value="1"/>
</dbReference>
<feature type="transmembrane region" description="Helical" evidence="9">
    <location>
        <begin position="280"/>
        <end position="300"/>
    </location>
</feature>
<feature type="transmembrane region" description="Helical" evidence="9">
    <location>
        <begin position="173"/>
        <end position="190"/>
    </location>
</feature>
<reference evidence="10" key="3">
    <citation type="submission" date="2016-07" db="EMBL/GenBank/DDBJ databases">
        <authorList>
            <person name="Wan K."/>
            <person name="Booth B."/>
            <person name="Spirohn K."/>
            <person name="Hao T."/>
            <person name="Hu Y."/>
            <person name="Calderwood M."/>
            <person name="Hill D."/>
            <person name="Mohr S."/>
            <person name="Vidal M."/>
            <person name="Celniker S."/>
            <person name="Perrimon N."/>
        </authorList>
    </citation>
    <scope>NUCLEOTIDE SEQUENCE</scope>
    <source>
        <strain evidence="10">10N.261.51.B8</strain>
    </source>
</reference>
<keyword evidence="4 9" id="KW-0812">Transmembrane</keyword>
<dbReference type="HAMAP" id="MF_00154">
    <property type="entry name" value="CyoE_CtaB"/>
    <property type="match status" value="1"/>
</dbReference>
<comment type="caution">
    <text evidence="10">The sequence shown here is derived from an EMBL/GenBank/DDBJ whole genome shotgun (WGS) entry which is preliminary data.</text>
</comment>
<evidence type="ECO:0000313" key="13">
    <source>
        <dbReference type="Proteomes" id="UP000235746"/>
    </source>
</evidence>
<keyword evidence="3 9" id="KW-0808">Transferase</keyword>
<feature type="transmembrane region" description="Helical" evidence="9">
    <location>
        <begin position="50"/>
        <end position="76"/>
    </location>
</feature>
<evidence type="ECO:0000256" key="1">
    <source>
        <dbReference type="ARBA" id="ARBA00004651"/>
    </source>
</evidence>
<dbReference type="GO" id="GO:0008495">
    <property type="term" value="F:protoheme IX farnesyltransferase activity"/>
    <property type="evidence" value="ECO:0007669"/>
    <property type="project" value="UniProtKB-UniRule"/>
</dbReference>
<dbReference type="Proteomes" id="UP000235746">
    <property type="component" value="Unassembled WGS sequence"/>
</dbReference>
<dbReference type="GO" id="GO:0005886">
    <property type="term" value="C:plasma membrane"/>
    <property type="evidence" value="ECO:0007669"/>
    <property type="project" value="UniProtKB-SubCell"/>
</dbReference>
<dbReference type="Pfam" id="PF01040">
    <property type="entry name" value="UbiA"/>
    <property type="match status" value="1"/>
</dbReference>
<gene>
    <name evidence="9" type="primary">cyoE</name>
    <name evidence="11" type="ORF">BCT50_08095</name>
    <name evidence="10" type="ORF">BCT74_03175</name>
</gene>
<name>A0A2J6VY54_9VIBR</name>
<evidence type="ECO:0000256" key="5">
    <source>
        <dbReference type="ARBA" id="ARBA00022989"/>
    </source>
</evidence>
<comment type="catalytic activity">
    <reaction evidence="8 9">
        <text>heme b + (2E,6E)-farnesyl diphosphate + H2O = Fe(II)-heme o + diphosphate</text>
        <dbReference type="Rhea" id="RHEA:28070"/>
        <dbReference type="ChEBI" id="CHEBI:15377"/>
        <dbReference type="ChEBI" id="CHEBI:33019"/>
        <dbReference type="ChEBI" id="CHEBI:60344"/>
        <dbReference type="ChEBI" id="CHEBI:60530"/>
        <dbReference type="ChEBI" id="CHEBI:175763"/>
        <dbReference type="EC" id="2.5.1.141"/>
    </reaction>
</comment>
<comment type="pathway">
    <text evidence="9">Porphyrin-containing compound metabolism; heme O biosynthesis; heme O from protoheme: step 1/1.</text>
</comment>
<dbReference type="Proteomes" id="UP000235554">
    <property type="component" value="Unassembled WGS sequence"/>
</dbReference>
<protein>
    <recommendedName>
        <fullName evidence="9">Protoheme IX farnesyltransferase</fullName>
        <ecNumber evidence="9">2.5.1.141</ecNumber>
    </recommendedName>
    <alternativeName>
        <fullName evidence="9">Heme B farnesyltransferase</fullName>
    </alternativeName>
    <alternativeName>
        <fullName evidence="9">Heme O synthase</fullName>
    </alternativeName>
</protein>
<dbReference type="InterPro" id="IPR006369">
    <property type="entry name" value="Protohaem_IX_farnesylTrfase"/>
</dbReference>
<feature type="transmembrane region" description="Helical" evidence="9">
    <location>
        <begin position="149"/>
        <end position="167"/>
    </location>
</feature>